<organism evidence="2 3">
    <name type="scientific">Oryza meyeriana var. granulata</name>
    <dbReference type="NCBI Taxonomy" id="110450"/>
    <lineage>
        <taxon>Eukaryota</taxon>
        <taxon>Viridiplantae</taxon>
        <taxon>Streptophyta</taxon>
        <taxon>Embryophyta</taxon>
        <taxon>Tracheophyta</taxon>
        <taxon>Spermatophyta</taxon>
        <taxon>Magnoliopsida</taxon>
        <taxon>Liliopsida</taxon>
        <taxon>Poales</taxon>
        <taxon>Poaceae</taxon>
        <taxon>BOP clade</taxon>
        <taxon>Oryzoideae</taxon>
        <taxon>Oryzeae</taxon>
        <taxon>Oryzinae</taxon>
        <taxon>Oryza</taxon>
        <taxon>Oryza meyeriana</taxon>
    </lineage>
</organism>
<accession>A0A6G1BY37</accession>
<dbReference type="EMBL" id="SPHZ02000011">
    <property type="protein sequence ID" value="KAF0892929.1"/>
    <property type="molecule type" value="Genomic_DNA"/>
</dbReference>
<dbReference type="Proteomes" id="UP000479710">
    <property type="component" value="Unassembled WGS sequence"/>
</dbReference>
<evidence type="ECO:0000313" key="2">
    <source>
        <dbReference type="EMBL" id="KAF0892929.1"/>
    </source>
</evidence>
<keyword evidence="3" id="KW-1185">Reference proteome</keyword>
<gene>
    <name evidence="2" type="ORF">E2562_019582</name>
</gene>
<sequence length="102" mass="12032">MADDGTTSEYGQRRQLQGRSRPRQQMGEDRGRHDRVLTGDGLQGQRRRRRWRPLVGIDDEDGNAERMKRRPAEAGHRRDGRCRRRRWLPNQRRTGESGAGRR</sequence>
<evidence type="ECO:0000313" key="3">
    <source>
        <dbReference type="Proteomes" id="UP000479710"/>
    </source>
</evidence>
<reference evidence="2 3" key="1">
    <citation type="submission" date="2019-11" db="EMBL/GenBank/DDBJ databases">
        <title>Whole genome sequence of Oryza granulata.</title>
        <authorList>
            <person name="Li W."/>
        </authorList>
    </citation>
    <scope>NUCLEOTIDE SEQUENCE [LARGE SCALE GENOMIC DNA]</scope>
    <source>
        <strain evidence="3">cv. Menghai</strain>
        <tissue evidence="2">Leaf</tissue>
    </source>
</reference>
<protein>
    <submittedName>
        <fullName evidence="2">Uncharacterized protein</fullName>
    </submittedName>
</protein>
<feature type="compositionally biased region" description="Polar residues" evidence="1">
    <location>
        <begin position="1"/>
        <end position="18"/>
    </location>
</feature>
<proteinExistence type="predicted"/>
<feature type="compositionally biased region" description="Basic residues" evidence="1">
    <location>
        <begin position="78"/>
        <end position="87"/>
    </location>
</feature>
<dbReference type="AlphaFoldDB" id="A0A6G1BY37"/>
<feature type="compositionally biased region" description="Basic and acidic residues" evidence="1">
    <location>
        <begin position="63"/>
        <end position="77"/>
    </location>
</feature>
<comment type="caution">
    <text evidence="2">The sequence shown here is derived from an EMBL/GenBank/DDBJ whole genome shotgun (WGS) entry which is preliminary data.</text>
</comment>
<evidence type="ECO:0000256" key="1">
    <source>
        <dbReference type="SAM" id="MobiDB-lite"/>
    </source>
</evidence>
<feature type="region of interest" description="Disordered" evidence="1">
    <location>
        <begin position="1"/>
        <end position="102"/>
    </location>
</feature>
<name>A0A6G1BY37_9ORYZ</name>
<feature type="compositionally biased region" description="Basic and acidic residues" evidence="1">
    <location>
        <begin position="26"/>
        <end position="37"/>
    </location>
</feature>